<evidence type="ECO:0008006" key="3">
    <source>
        <dbReference type="Google" id="ProtNLM"/>
    </source>
</evidence>
<gene>
    <name evidence="1" type="ORF">ACFSDX_24115</name>
</gene>
<reference evidence="2" key="1">
    <citation type="journal article" date="2019" name="Int. J. Syst. Evol. Microbiol.">
        <title>The Global Catalogue of Microorganisms (GCM) 10K type strain sequencing project: providing services to taxonomists for standard genome sequencing and annotation.</title>
        <authorList>
            <consortium name="The Broad Institute Genomics Platform"/>
            <consortium name="The Broad Institute Genome Sequencing Center for Infectious Disease"/>
            <person name="Wu L."/>
            <person name="Ma J."/>
        </authorList>
    </citation>
    <scope>NUCLEOTIDE SEQUENCE [LARGE SCALE GENOMIC DNA]</scope>
    <source>
        <strain evidence="2">CGMCC 1.15795</strain>
    </source>
</reference>
<evidence type="ECO:0000313" key="2">
    <source>
        <dbReference type="Proteomes" id="UP001597197"/>
    </source>
</evidence>
<dbReference type="RefSeq" id="WP_382319745.1">
    <property type="nucleotide sequence ID" value="NZ_JBHUIA010000011.1"/>
</dbReference>
<dbReference type="SUPFAM" id="SSF53335">
    <property type="entry name" value="S-adenosyl-L-methionine-dependent methyltransferases"/>
    <property type="match status" value="1"/>
</dbReference>
<proteinExistence type="predicted"/>
<accession>A0ABW4R198</accession>
<protein>
    <recommendedName>
        <fullName evidence="3">Class I SAM-dependent methyltransferase</fullName>
    </recommendedName>
</protein>
<dbReference type="Gene3D" id="3.40.50.150">
    <property type="entry name" value="Vaccinia Virus protein VP39"/>
    <property type="match status" value="1"/>
</dbReference>
<dbReference type="Proteomes" id="UP001597197">
    <property type="component" value="Unassembled WGS sequence"/>
</dbReference>
<dbReference type="EMBL" id="JBHUFD010000019">
    <property type="protein sequence ID" value="MFD1875540.1"/>
    <property type="molecule type" value="Genomic_DNA"/>
</dbReference>
<keyword evidence="2" id="KW-1185">Reference proteome</keyword>
<evidence type="ECO:0000313" key="1">
    <source>
        <dbReference type="EMBL" id="MFD1875540.1"/>
    </source>
</evidence>
<organism evidence="1 2">
    <name type="scientific">Hymenobacter bucti</name>
    <dbReference type="NCBI Taxonomy" id="1844114"/>
    <lineage>
        <taxon>Bacteria</taxon>
        <taxon>Pseudomonadati</taxon>
        <taxon>Bacteroidota</taxon>
        <taxon>Cytophagia</taxon>
        <taxon>Cytophagales</taxon>
        <taxon>Hymenobacteraceae</taxon>
        <taxon>Hymenobacter</taxon>
    </lineage>
</organism>
<name>A0ABW4R198_9BACT</name>
<comment type="caution">
    <text evidence="1">The sequence shown here is derived from an EMBL/GenBank/DDBJ whole genome shotgun (WGS) entry which is preliminary data.</text>
</comment>
<sequence length="73" mass="8197">MPDIYNNATYLANDPTWHEEDAPFKTERILTLLHRNALSLNTVCEVGCGSGQMLVQLAKKLPATTRFTDFNIS</sequence>
<dbReference type="InterPro" id="IPR029063">
    <property type="entry name" value="SAM-dependent_MTases_sf"/>
</dbReference>